<proteinExistence type="predicted"/>
<gene>
    <name evidence="1" type="ORF">ACCO45_005135</name>
</gene>
<accession>A0ACC4DVG5</accession>
<comment type="caution">
    <text evidence="1">The sequence shown here is derived from an EMBL/GenBank/DDBJ whole genome shotgun (WGS) entry which is preliminary data.</text>
</comment>
<keyword evidence="2" id="KW-1185">Reference proteome</keyword>
<name>A0ACC4DVG5_PURLI</name>
<organism evidence="1 2">
    <name type="scientific">Purpureocillium lilacinum</name>
    <name type="common">Paecilomyces lilacinus</name>
    <dbReference type="NCBI Taxonomy" id="33203"/>
    <lineage>
        <taxon>Eukaryota</taxon>
        <taxon>Fungi</taxon>
        <taxon>Dikarya</taxon>
        <taxon>Ascomycota</taxon>
        <taxon>Pezizomycotina</taxon>
        <taxon>Sordariomycetes</taxon>
        <taxon>Hypocreomycetidae</taxon>
        <taxon>Hypocreales</taxon>
        <taxon>Ophiocordycipitaceae</taxon>
        <taxon>Purpureocillium</taxon>
    </lineage>
</organism>
<dbReference type="EMBL" id="JBGNUJ010000004">
    <property type="protein sequence ID" value="KAL3960018.1"/>
    <property type="molecule type" value="Genomic_DNA"/>
</dbReference>
<evidence type="ECO:0000313" key="2">
    <source>
        <dbReference type="Proteomes" id="UP001638806"/>
    </source>
</evidence>
<reference evidence="1" key="1">
    <citation type="submission" date="2024-12" db="EMBL/GenBank/DDBJ databases">
        <title>Comparative genomics and development of molecular markers within Purpureocillium lilacinum and among Purpureocillium species.</title>
        <authorList>
            <person name="Yeh Z.-Y."/>
            <person name="Ni N.-T."/>
            <person name="Lo P.-H."/>
            <person name="Mushyakhwo K."/>
            <person name="Lin C.-F."/>
            <person name="Nai Y.-S."/>
        </authorList>
    </citation>
    <scope>NUCLEOTIDE SEQUENCE</scope>
    <source>
        <strain evidence="1">NCHU-NPUST-175</strain>
    </source>
</reference>
<dbReference type="Proteomes" id="UP001638806">
    <property type="component" value="Unassembled WGS sequence"/>
</dbReference>
<evidence type="ECO:0000313" key="1">
    <source>
        <dbReference type="EMBL" id="KAL3960018.1"/>
    </source>
</evidence>
<sequence>MQQHVSSRGEITGHHPIFGAAWQCASMSATDLSHGGRRRAVTATLGSRNGAVVGESSETRTANVAFRCAPKDRSQHLDTRQVKASAFFMRHDWQTAPTIHQQAGHSQLKGHPVHKSPATEAF</sequence>
<protein>
    <submittedName>
        <fullName evidence="1">Uncharacterized protein</fullName>
    </submittedName>
</protein>